<reference evidence="8" key="1">
    <citation type="submission" date="2014-09" db="EMBL/GenBank/DDBJ databases">
        <title>Genome sequence of the luminous mushroom Mycena chlorophos for searching fungal bioluminescence genes.</title>
        <authorList>
            <person name="Tanaka Y."/>
            <person name="Kasuga D."/>
            <person name="Oba Y."/>
            <person name="Hase S."/>
            <person name="Sato K."/>
            <person name="Oba Y."/>
            <person name="Sakakibara Y."/>
        </authorList>
    </citation>
    <scope>NUCLEOTIDE SEQUENCE</scope>
</reference>
<dbReference type="Pfam" id="PF05699">
    <property type="entry name" value="Dimer_Tnp_hAT"/>
    <property type="match status" value="1"/>
</dbReference>
<evidence type="ECO:0000256" key="6">
    <source>
        <dbReference type="SAM" id="MobiDB-lite"/>
    </source>
</evidence>
<feature type="domain" description="HAT C-terminal dimerisation" evidence="7">
    <location>
        <begin position="536"/>
        <end position="615"/>
    </location>
</feature>
<evidence type="ECO:0000313" key="8">
    <source>
        <dbReference type="EMBL" id="GAT43796.1"/>
    </source>
</evidence>
<evidence type="ECO:0000256" key="4">
    <source>
        <dbReference type="ARBA" id="ARBA00022833"/>
    </source>
</evidence>
<dbReference type="SUPFAM" id="SSF53098">
    <property type="entry name" value="Ribonuclease H-like"/>
    <property type="match status" value="1"/>
</dbReference>
<protein>
    <recommendedName>
        <fullName evidence="7">HAT C-terminal dimerisation domain-containing protein</fullName>
    </recommendedName>
</protein>
<name>A0ABQ0L1Y1_MYCCL</name>
<evidence type="ECO:0000259" key="7">
    <source>
        <dbReference type="Pfam" id="PF05699"/>
    </source>
</evidence>
<keyword evidence="4" id="KW-0862">Zinc</keyword>
<evidence type="ECO:0000256" key="5">
    <source>
        <dbReference type="ARBA" id="ARBA00023242"/>
    </source>
</evidence>
<sequence>YPCALTCFQSLSVVDCEAFRDFALFGREQTDEDLPHRKAITERILKRYESVREEVRAELQTAEGRASLTGDMWSDAGLAGHFALISHFLKRNELGHLVLVNRLLAFRMVPGHHDGVSLGQVAYDVLKEAGILNQLGMWTLDNASSNNTFLANLADRLKNDKTVTSPFHKDGNRVRCFAHVINLAAQDVADEIETQPGMVLCSESEMDPDQLNEYYDAVASKPFSKERAIVGACRSSGLRRHALLTLIRVGNMAKSWKTGKDGILPVLQLLRDCETRWSALHLMNVRFLLLYEPIDKFLKHPDQSKIAHNALTTTQRQVLTDLQMVLAVPHASQELLSAERTPTLSIALPAFELIIDSWLKLQKEIPELEHYIGVGIKKIQEYVKEGRKSRIYALAILLNPSMKLEWLLGHWPDPDVKQAEKWILEAMTAFVTADRHRSARATAAAALPPPTTTAASAQARGLAGLANTVSLKRRIVVPLDGSADDDPAFLPTPTPSRASTPAPTPSASHPALTQAEKDAAEKSAVEEDMRVARLEWEIYKNEPLWETSGTGLELVHFWDVHSKLKPYLFRVACDVLPVQATAVPCERVFSSSAETDTKRRNRLGPRVFEALQVLKFYYRNEGLDYTGGLAAREEDYAIDGALTPYAIRELLLTDRIDELQQLAWNALEKEDIELNSL</sequence>
<evidence type="ECO:0000256" key="2">
    <source>
        <dbReference type="ARBA" id="ARBA00022723"/>
    </source>
</evidence>
<proteinExistence type="predicted"/>
<organism evidence="8 9">
    <name type="scientific">Mycena chlorophos</name>
    <name type="common">Agaric fungus</name>
    <name type="synonym">Agaricus chlorophos</name>
    <dbReference type="NCBI Taxonomy" id="658473"/>
    <lineage>
        <taxon>Eukaryota</taxon>
        <taxon>Fungi</taxon>
        <taxon>Dikarya</taxon>
        <taxon>Basidiomycota</taxon>
        <taxon>Agaricomycotina</taxon>
        <taxon>Agaricomycetes</taxon>
        <taxon>Agaricomycetidae</taxon>
        <taxon>Agaricales</taxon>
        <taxon>Marasmiineae</taxon>
        <taxon>Mycenaceae</taxon>
        <taxon>Mycena</taxon>
    </lineage>
</organism>
<feature type="compositionally biased region" description="Low complexity" evidence="6">
    <location>
        <begin position="495"/>
        <end position="511"/>
    </location>
</feature>
<accession>A0ABQ0L1Y1</accession>
<evidence type="ECO:0000256" key="3">
    <source>
        <dbReference type="ARBA" id="ARBA00022771"/>
    </source>
</evidence>
<keyword evidence="3" id="KW-0863">Zinc-finger</keyword>
<evidence type="ECO:0000313" key="9">
    <source>
        <dbReference type="Proteomes" id="UP000815677"/>
    </source>
</evidence>
<evidence type="ECO:0000256" key="1">
    <source>
        <dbReference type="ARBA" id="ARBA00004123"/>
    </source>
</evidence>
<keyword evidence="9" id="KW-1185">Reference proteome</keyword>
<dbReference type="PANTHER" id="PTHR46481:SF10">
    <property type="entry name" value="ZINC FINGER BED DOMAIN-CONTAINING PROTEIN 39"/>
    <property type="match status" value="1"/>
</dbReference>
<dbReference type="InterPro" id="IPR008906">
    <property type="entry name" value="HATC_C_dom"/>
</dbReference>
<dbReference type="InterPro" id="IPR052035">
    <property type="entry name" value="ZnF_BED_domain_contain"/>
</dbReference>
<dbReference type="PANTHER" id="PTHR46481">
    <property type="entry name" value="ZINC FINGER BED DOMAIN-CONTAINING PROTEIN 4"/>
    <property type="match status" value="1"/>
</dbReference>
<dbReference type="EMBL" id="DF839316">
    <property type="protein sequence ID" value="GAT43796.1"/>
    <property type="molecule type" value="Genomic_DNA"/>
</dbReference>
<feature type="compositionally biased region" description="Basic and acidic residues" evidence="6">
    <location>
        <begin position="515"/>
        <end position="524"/>
    </location>
</feature>
<feature type="non-terminal residue" evidence="8">
    <location>
        <position position="1"/>
    </location>
</feature>
<gene>
    <name evidence="8" type="ORF">MCHLO_01464</name>
</gene>
<keyword evidence="5" id="KW-0539">Nucleus</keyword>
<feature type="region of interest" description="Disordered" evidence="6">
    <location>
        <begin position="484"/>
        <end position="524"/>
    </location>
</feature>
<dbReference type="InterPro" id="IPR012337">
    <property type="entry name" value="RNaseH-like_sf"/>
</dbReference>
<dbReference type="Proteomes" id="UP000815677">
    <property type="component" value="Unassembled WGS sequence"/>
</dbReference>
<comment type="subcellular location">
    <subcellularLocation>
        <location evidence="1">Nucleus</location>
    </subcellularLocation>
</comment>
<keyword evidence="2" id="KW-0479">Metal-binding</keyword>